<dbReference type="EMBL" id="LRPN01000006">
    <property type="protein sequence ID" value="KWZ86119.1"/>
    <property type="molecule type" value="Genomic_DNA"/>
</dbReference>
<protein>
    <submittedName>
        <fullName evidence="1">Uncharacterized protein</fullName>
    </submittedName>
</protein>
<evidence type="ECO:0000313" key="1">
    <source>
        <dbReference type="EMBL" id="KWZ86119.1"/>
    </source>
</evidence>
<dbReference type="Proteomes" id="UP000070376">
    <property type="component" value="Unassembled WGS sequence"/>
</dbReference>
<sequence>MYVFFLILRAEKLAWRENKRLLSFGMHFAGFQPVASFYAAGSESFGSFLPEITGDFQCFVACSCTGCFISRDHAKILLCVLMFFPFHSYIGKKGDF</sequence>
<proteinExistence type="predicted"/>
<evidence type="ECO:0000313" key="2">
    <source>
        <dbReference type="Proteomes" id="UP000070376"/>
    </source>
</evidence>
<comment type="caution">
    <text evidence="1">The sequence shown here is derived from an EMBL/GenBank/DDBJ whole genome shotgun (WGS) entry which is preliminary data.</text>
</comment>
<gene>
    <name evidence="1" type="ORF">HMPREF3213_00180</name>
</gene>
<accession>A0A133L2E4</accession>
<dbReference type="AlphaFoldDB" id="A0A133L2E4"/>
<name>A0A133L2E4_HEYCO</name>
<reference evidence="2" key="1">
    <citation type="submission" date="2016-01" db="EMBL/GenBank/DDBJ databases">
        <authorList>
            <person name="Mitreva M."/>
            <person name="Pepin K.H."/>
            <person name="Mihindukulasuriya K.A."/>
            <person name="Fulton R."/>
            <person name="Fronick C."/>
            <person name="O'Laughlin M."/>
            <person name="Miner T."/>
            <person name="Herter B."/>
            <person name="Rosa B.A."/>
            <person name="Cordes M."/>
            <person name="Tomlinson C."/>
            <person name="Wollam A."/>
            <person name="Palsikar V.B."/>
            <person name="Mardis E.R."/>
            <person name="Wilson R.K."/>
        </authorList>
    </citation>
    <scope>NUCLEOTIDE SEQUENCE [LARGE SCALE GENOMIC DNA]</scope>
    <source>
        <strain evidence="2">GED7749B</strain>
    </source>
</reference>
<dbReference type="PATRIC" id="fig|1398.22.peg.182"/>
<organism evidence="1 2">
    <name type="scientific">Heyndrickxia coagulans</name>
    <name type="common">Weizmannia coagulans</name>
    <dbReference type="NCBI Taxonomy" id="1398"/>
    <lineage>
        <taxon>Bacteria</taxon>
        <taxon>Bacillati</taxon>
        <taxon>Bacillota</taxon>
        <taxon>Bacilli</taxon>
        <taxon>Bacillales</taxon>
        <taxon>Bacillaceae</taxon>
        <taxon>Heyndrickxia</taxon>
    </lineage>
</organism>